<feature type="transmembrane region" description="Helical" evidence="1">
    <location>
        <begin position="6"/>
        <end position="32"/>
    </location>
</feature>
<feature type="transmembrane region" description="Helical" evidence="1">
    <location>
        <begin position="94"/>
        <end position="114"/>
    </location>
</feature>
<dbReference type="EMBL" id="BAAAGS010000028">
    <property type="protein sequence ID" value="GAA0537984.1"/>
    <property type="molecule type" value="Genomic_DNA"/>
</dbReference>
<organism evidence="2 3">
    <name type="scientific">Saccharopolyspora erythraea</name>
    <name type="common">Streptomyces erythraeus</name>
    <dbReference type="NCBI Taxonomy" id="1836"/>
    <lineage>
        <taxon>Bacteria</taxon>
        <taxon>Bacillati</taxon>
        <taxon>Actinomycetota</taxon>
        <taxon>Actinomycetes</taxon>
        <taxon>Pseudonocardiales</taxon>
        <taxon>Pseudonocardiaceae</taxon>
        <taxon>Saccharopolyspora</taxon>
    </lineage>
</organism>
<proteinExistence type="predicted"/>
<accession>A0ABN1D9R9</accession>
<sequence length="146" mass="14488">MEPYPVLVTLAVQVILCAVLVLGGAALLFVGWRGMRGQLARNRYAGVRTPATLRSEEAFELANRAAAPAYLAAGATGVLAGASLPALATTFSVVLVAVIGLVGAFGLQIVGGVFGNRAAEAMPEPAPAAGCGGCAGGCCSALQQSS</sequence>
<protein>
    <submittedName>
        <fullName evidence="2">SdpI family protein</fullName>
    </submittedName>
</protein>
<dbReference type="RefSeq" id="WP_011875338.1">
    <property type="nucleotide sequence ID" value="NZ_BAAAGS010000028.1"/>
</dbReference>
<keyword evidence="1" id="KW-1133">Transmembrane helix</keyword>
<dbReference type="Proteomes" id="UP001500729">
    <property type="component" value="Unassembled WGS sequence"/>
</dbReference>
<reference evidence="2 3" key="1">
    <citation type="journal article" date="2019" name="Int. J. Syst. Evol. Microbiol.">
        <title>The Global Catalogue of Microorganisms (GCM) 10K type strain sequencing project: providing services to taxonomists for standard genome sequencing and annotation.</title>
        <authorList>
            <consortium name="The Broad Institute Genomics Platform"/>
            <consortium name="The Broad Institute Genome Sequencing Center for Infectious Disease"/>
            <person name="Wu L."/>
            <person name="Ma J."/>
        </authorList>
    </citation>
    <scope>NUCLEOTIDE SEQUENCE [LARGE SCALE GENOMIC DNA]</scope>
    <source>
        <strain evidence="2 3">JCM 10303</strain>
    </source>
</reference>
<evidence type="ECO:0000313" key="3">
    <source>
        <dbReference type="Proteomes" id="UP001500729"/>
    </source>
</evidence>
<name>A0ABN1D9R9_SACER</name>
<evidence type="ECO:0000256" key="1">
    <source>
        <dbReference type="SAM" id="Phobius"/>
    </source>
</evidence>
<keyword evidence="1" id="KW-0472">Membrane</keyword>
<dbReference type="InterPro" id="IPR025962">
    <property type="entry name" value="SdpI/YhfL"/>
</dbReference>
<gene>
    <name evidence="2" type="ORF">GCM10009533_41510</name>
</gene>
<dbReference type="Pfam" id="PF13630">
    <property type="entry name" value="SdpI"/>
    <property type="match status" value="1"/>
</dbReference>
<comment type="caution">
    <text evidence="2">The sequence shown here is derived from an EMBL/GenBank/DDBJ whole genome shotgun (WGS) entry which is preliminary data.</text>
</comment>
<evidence type="ECO:0000313" key="2">
    <source>
        <dbReference type="EMBL" id="GAA0537984.1"/>
    </source>
</evidence>
<feature type="transmembrane region" description="Helical" evidence="1">
    <location>
        <begin position="69"/>
        <end position="88"/>
    </location>
</feature>
<keyword evidence="1" id="KW-0812">Transmembrane</keyword>
<keyword evidence="3" id="KW-1185">Reference proteome</keyword>